<dbReference type="EMBL" id="JANFNG010000002">
    <property type="protein sequence ID" value="MCQ4079682.1"/>
    <property type="molecule type" value="Genomic_DNA"/>
</dbReference>
<organism evidence="2 3">
    <name type="scientific">Streptomyces humicola</name>
    <dbReference type="NCBI Taxonomy" id="2953240"/>
    <lineage>
        <taxon>Bacteria</taxon>
        <taxon>Bacillati</taxon>
        <taxon>Actinomycetota</taxon>
        <taxon>Actinomycetes</taxon>
        <taxon>Kitasatosporales</taxon>
        <taxon>Streptomycetaceae</taxon>
        <taxon>Streptomyces</taxon>
    </lineage>
</organism>
<keyword evidence="1" id="KW-0812">Transmembrane</keyword>
<dbReference type="Proteomes" id="UP001057702">
    <property type="component" value="Unassembled WGS sequence"/>
</dbReference>
<keyword evidence="1" id="KW-0472">Membrane</keyword>
<evidence type="ECO:0000313" key="2">
    <source>
        <dbReference type="EMBL" id="MCQ4079682.1"/>
    </source>
</evidence>
<dbReference type="Pfam" id="PF13196">
    <property type="entry name" value="DUF4012"/>
    <property type="match status" value="1"/>
</dbReference>
<sequence length="608" mass="65020">MRFLRGTRHQIDSESRAWPRLDGRARPLLWGVLALLAAGAAWVAVTGVLARAELLAAQRSLTAMESLKTANPAGAGARGLGSLAPELRSAAAHAARAHHYTTGPAWYLAAQVPLLGDPVRTVRGAAWATHRVTAEVLPPLLRLTDGLTGDARAGGSPIDLAALRREAPSLNRAAQVASDIRTQSDELPGSTWLPSADRARTQLTGQLDRLAPATADAAAAARVVPAMMGGQGERRYLVIFQNTAESRGTGGLPGAFAVLTAIQGKLKFGDFGNDTVMAGSRASVNLGKEFAADYAQNAPTTTWVNANLSPHFPYAAQIWADSWSRHSGKKVDGVIALDPRAMAGLLAVTGPARLADGTAVSAGNVVDLTERSSYAAIADTMERKSFFTDVAKATAGKLLSADRRHYPALLSALRTELKRGRVMAWSAHPSEQRELQQENFAGALPEGPEPFAGLVVNNAAGTKLDYYLDRRLDWEAGRCGRDGRDVTVTVALTNRAPATRLPAYVTQRVDAPPYTTRPGDNRLLVSYYASTGAGLAEATLDGRIALANVTTERGHPVFTLDVELPRQSTRTLRLYLVEPPSTRPPVLLLQRLVRPFRYAVRPNLRCNG</sequence>
<keyword evidence="3" id="KW-1185">Reference proteome</keyword>
<accession>A0ABT1PPS2</accession>
<reference evidence="2" key="1">
    <citation type="submission" date="2022-06" db="EMBL/GenBank/DDBJ databases">
        <title>Draft genome sequence of Streptomyces sp. RB6PN25 isolated from peat swamp forest in Thailand.</title>
        <authorList>
            <person name="Duangmal K."/>
            <person name="Klaysubun C."/>
        </authorList>
    </citation>
    <scope>NUCLEOTIDE SEQUENCE</scope>
    <source>
        <strain evidence="2">RB6PN25</strain>
    </source>
</reference>
<proteinExistence type="predicted"/>
<gene>
    <name evidence="2" type="ORF">NGB36_03480</name>
</gene>
<name>A0ABT1PPS2_9ACTN</name>
<protein>
    <submittedName>
        <fullName evidence="2">DUF4012 domain-containing protein</fullName>
    </submittedName>
</protein>
<feature type="transmembrane region" description="Helical" evidence="1">
    <location>
        <begin position="28"/>
        <end position="50"/>
    </location>
</feature>
<evidence type="ECO:0000256" key="1">
    <source>
        <dbReference type="SAM" id="Phobius"/>
    </source>
</evidence>
<keyword evidence="1" id="KW-1133">Transmembrane helix</keyword>
<dbReference type="RefSeq" id="WP_255918557.1">
    <property type="nucleotide sequence ID" value="NZ_JANFNG010000002.1"/>
</dbReference>
<dbReference type="InterPro" id="IPR025101">
    <property type="entry name" value="DUF4012"/>
</dbReference>
<evidence type="ECO:0000313" key="3">
    <source>
        <dbReference type="Proteomes" id="UP001057702"/>
    </source>
</evidence>
<comment type="caution">
    <text evidence="2">The sequence shown here is derived from an EMBL/GenBank/DDBJ whole genome shotgun (WGS) entry which is preliminary data.</text>
</comment>